<evidence type="ECO:0000256" key="5">
    <source>
        <dbReference type="ARBA" id="ARBA00023136"/>
    </source>
</evidence>
<proteinExistence type="inferred from homology"/>
<keyword evidence="3 6" id="KW-0812">Transmembrane</keyword>
<feature type="transmembrane region" description="Helical" evidence="6">
    <location>
        <begin position="92"/>
        <end position="117"/>
    </location>
</feature>
<feature type="transmembrane region" description="Helical" evidence="6">
    <location>
        <begin position="212"/>
        <end position="233"/>
    </location>
</feature>
<sequence length="301" mass="30941">MSLYSLKAPLAILCGAFCASTSGTAQALAPDGVTPIAVGAIRLLGGGLVLLLWGLISRNIPRPAGWPKLHVVISAAGLAGYQLFFFEACKQIGVAVSTMVAIGGCPIVVGILGWFVLKEKPARNWYAGTILALCGLAVLTLGTGSDVQFSMLGLALAVLGACSYAVFLVAIKPVLQHHDPSQIMTVIFLLGGLSLTPLLCAQPLGWLLTPRGALVAADLATLTTSLSFTLVLYGMKTTSAAVTSTLGLAEPIGAAVLGFMVLNEPCTQQTLLGLFCILAGMVFLIASSPKPSCNGSQSVLN</sequence>
<dbReference type="PANTHER" id="PTHR32322">
    <property type="entry name" value="INNER MEMBRANE TRANSPORTER"/>
    <property type="match status" value="1"/>
</dbReference>
<evidence type="ECO:0000313" key="10">
    <source>
        <dbReference type="Proteomes" id="UP000297065"/>
    </source>
</evidence>
<dbReference type="SUPFAM" id="SSF103481">
    <property type="entry name" value="Multidrug resistance efflux transporter EmrE"/>
    <property type="match status" value="2"/>
</dbReference>
<dbReference type="EMBL" id="CP036295">
    <property type="protein sequence ID" value="QCC86151.1"/>
    <property type="molecule type" value="Genomic_DNA"/>
</dbReference>
<comment type="subcellular location">
    <subcellularLocation>
        <location evidence="1">Membrane</location>
        <topology evidence="1">Multi-pass membrane protein</topology>
    </subcellularLocation>
</comment>
<evidence type="ECO:0000256" key="7">
    <source>
        <dbReference type="SAM" id="SignalP"/>
    </source>
</evidence>
<evidence type="ECO:0000256" key="3">
    <source>
        <dbReference type="ARBA" id="ARBA00022692"/>
    </source>
</evidence>
<dbReference type="InterPro" id="IPR037185">
    <property type="entry name" value="EmrE-like"/>
</dbReference>
<dbReference type="AlphaFoldDB" id="A0A4P7UN03"/>
<feature type="chain" id="PRO_5020372131" evidence="7">
    <location>
        <begin position="28"/>
        <end position="301"/>
    </location>
</feature>
<evidence type="ECO:0000259" key="8">
    <source>
        <dbReference type="Pfam" id="PF00892"/>
    </source>
</evidence>
<gene>
    <name evidence="9" type="ORF">DDIC_09755</name>
</gene>
<feature type="transmembrane region" description="Helical" evidence="6">
    <location>
        <begin position="37"/>
        <end position="56"/>
    </location>
</feature>
<evidence type="ECO:0000256" key="2">
    <source>
        <dbReference type="ARBA" id="ARBA00007362"/>
    </source>
</evidence>
<dbReference type="Pfam" id="PF00892">
    <property type="entry name" value="EamA"/>
    <property type="match status" value="2"/>
</dbReference>
<feature type="transmembrane region" description="Helical" evidence="6">
    <location>
        <begin position="149"/>
        <end position="171"/>
    </location>
</feature>
<dbReference type="PANTHER" id="PTHR32322:SF2">
    <property type="entry name" value="EAMA DOMAIN-CONTAINING PROTEIN"/>
    <property type="match status" value="1"/>
</dbReference>
<comment type="similarity">
    <text evidence="2">Belongs to the EamA transporter family.</text>
</comment>
<evidence type="ECO:0000313" key="9">
    <source>
        <dbReference type="EMBL" id="QCC86151.1"/>
    </source>
</evidence>
<organism evidence="9 10">
    <name type="scientific">Desulfovibrio desulfuricans</name>
    <dbReference type="NCBI Taxonomy" id="876"/>
    <lineage>
        <taxon>Bacteria</taxon>
        <taxon>Pseudomonadati</taxon>
        <taxon>Thermodesulfobacteriota</taxon>
        <taxon>Desulfovibrionia</taxon>
        <taxon>Desulfovibrionales</taxon>
        <taxon>Desulfovibrionaceae</taxon>
        <taxon>Desulfovibrio</taxon>
    </lineage>
</organism>
<feature type="domain" description="EamA" evidence="8">
    <location>
        <begin position="152"/>
        <end position="285"/>
    </location>
</feature>
<feature type="transmembrane region" description="Helical" evidence="6">
    <location>
        <begin position="240"/>
        <end position="262"/>
    </location>
</feature>
<feature type="signal peptide" evidence="7">
    <location>
        <begin position="1"/>
        <end position="27"/>
    </location>
</feature>
<protein>
    <submittedName>
        <fullName evidence="9">EamA family transporter</fullName>
    </submittedName>
</protein>
<reference evidence="9 10" key="1">
    <citation type="submission" date="2019-02" db="EMBL/GenBank/DDBJ databases">
        <title>Complete Genome Sequence of Desulfovibrio desulfuricans IC1, a Sulfonate Utilizing Anaerobe.</title>
        <authorList>
            <person name="Day L.A."/>
            <person name="De Leon K.B."/>
            <person name="Wall J.D."/>
        </authorList>
    </citation>
    <scope>NUCLEOTIDE SEQUENCE [LARGE SCALE GENOMIC DNA]</scope>
    <source>
        <strain evidence="9 10">IC1</strain>
    </source>
</reference>
<dbReference type="RefSeq" id="WP_136400259.1">
    <property type="nucleotide sequence ID" value="NZ_CP036295.1"/>
</dbReference>
<dbReference type="Proteomes" id="UP000297065">
    <property type="component" value="Chromosome"/>
</dbReference>
<name>A0A4P7UN03_DESDE</name>
<keyword evidence="7" id="KW-0732">Signal</keyword>
<keyword evidence="5 6" id="KW-0472">Membrane</keyword>
<dbReference type="OrthoDB" id="5464713at2"/>
<dbReference type="GO" id="GO:0016020">
    <property type="term" value="C:membrane"/>
    <property type="evidence" value="ECO:0007669"/>
    <property type="project" value="UniProtKB-SubCell"/>
</dbReference>
<feature type="domain" description="EamA" evidence="8">
    <location>
        <begin position="8"/>
        <end position="140"/>
    </location>
</feature>
<evidence type="ECO:0000256" key="4">
    <source>
        <dbReference type="ARBA" id="ARBA00022989"/>
    </source>
</evidence>
<feature type="transmembrane region" description="Helical" evidence="6">
    <location>
        <begin position="124"/>
        <end position="143"/>
    </location>
</feature>
<dbReference type="InterPro" id="IPR050638">
    <property type="entry name" value="AA-Vitamin_Transporters"/>
</dbReference>
<evidence type="ECO:0000256" key="6">
    <source>
        <dbReference type="SAM" id="Phobius"/>
    </source>
</evidence>
<keyword evidence="4 6" id="KW-1133">Transmembrane helix</keyword>
<feature type="transmembrane region" description="Helical" evidence="6">
    <location>
        <begin position="268"/>
        <end position="286"/>
    </location>
</feature>
<feature type="transmembrane region" description="Helical" evidence="6">
    <location>
        <begin position="183"/>
        <end position="206"/>
    </location>
</feature>
<evidence type="ECO:0000256" key="1">
    <source>
        <dbReference type="ARBA" id="ARBA00004141"/>
    </source>
</evidence>
<accession>A0A4P7UN03</accession>
<dbReference type="InterPro" id="IPR000620">
    <property type="entry name" value="EamA_dom"/>
</dbReference>